<proteinExistence type="predicted"/>
<accession>A0A9P6BVJ7</accession>
<name>A0A9P6BVJ7_9AGAR</name>
<evidence type="ECO:0000313" key="2">
    <source>
        <dbReference type="Proteomes" id="UP000807342"/>
    </source>
</evidence>
<reference evidence="1" key="1">
    <citation type="submission" date="2020-11" db="EMBL/GenBank/DDBJ databases">
        <authorList>
            <consortium name="DOE Joint Genome Institute"/>
            <person name="Ahrendt S."/>
            <person name="Riley R."/>
            <person name="Andreopoulos W."/>
            <person name="Labutti K."/>
            <person name="Pangilinan J."/>
            <person name="Ruiz-Duenas F.J."/>
            <person name="Barrasa J.M."/>
            <person name="Sanchez-Garcia M."/>
            <person name="Camarero S."/>
            <person name="Miyauchi S."/>
            <person name="Serrano A."/>
            <person name="Linde D."/>
            <person name="Babiker R."/>
            <person name="Drula E."/>
            <person name="Ayuso-Fernandez I."/>
            <person name="Pacheco R."/>
            <person name="Padilla G."/>
            <person name="Ferreira P."/>
            <person name="Barriuso J."/>
            <person name="Kellner H."/>
            <person name="Castanera R."/>
            <person name="Alfaro M."/>
            <person name="Ramirez L."/>
            <person name="Pisabarro A.G."/>
            <person name="Kuo A."/>
            <person name="Tritt A."/>
            <person name="Lipzen A."/>
            <person name="He G."/>
            <person name="Yan M."/>
            <person name="Ng V."/>
            <person name="Cullen D."/>
            <person name="Martin F."/>
            <person name="Rosso M.-N."/>
            <person name="Henrissat B."/>
            <person name="Hibbett D."/>
            <person name="Martinez A.T."/>
            <person name="Grigoriev I.V."/>
        </authorList>
    </citation>
    <scope>NUCLEOTIDE SEQUENCE</scope>
    <source>
        <strain evidence="1">MF-IS2</strain>
    </source>
</reference>
<dbReference type="EMBL" id="MU154266">
    <property type="protein sequence ID" value="KAF9439450.1"/>
    <property type="molecule type" value="Genomic_DNA"/>
</dbReference>
<dbReference type="Proteomes" id="UP000807342">
    <property type="component" value="Unassembled WGS sequence"/>
</dbReference>
<organism evidence="1 2">
    <name type="scientific">Macrolepiota fuliginosa MF-IS2</name>
    <dbReference type="NCBI Taxonomy" id="1400762"/>
    <lineage>
        <taxon>Eukaryota</taxon>
        <taxon>Fungi</taxon>
        <taxon>Dikarya</taxon>
        <taxon>Basidiomycota</taxon>
        <taxon>Agaricomycotina</taxon>
        <taxon>Agaricomycetes</taxon>
        <taxon>Agaricomycetidae</taxon>
        <taxon>Agaricales</taxon>
        <taxon>Agaricineae</taxon>
        <taxon>Agaricaceae</taxon>
        <taxon>Macrolepiota</taxon>
    </lineage>
</organism>
<sequence>MLPVDTSNGARPLFGPRRKGSVAVGQYGGAGCEIGKDEDVYEGTARYLELPSLRTPSYIPPFLVCGVIYLRL</sequence>
<comment type="caution">
    <text evidence="1">The sequence shown here is derived from an EMBL/GenBank/DDBJ whole genome shotgun (WGS) entry which is preliminary data.</text>
</comment>
<evidence type="ECO:0000313" key="1">
    <source>
        <dbReference type="EMBL" id="KAF9439450.1"/>
    </source>
</evidence>
<dbReference type="AlphaFoldDB" id="A0A9P6BVJ7"/>
<protein>
    <submittedName>
        <fullName evidence="1">Uncharacterized protein</fullName>
    </submittedName>
</protein>
<keyword evidence="2" id="KW-1185">Reference proteome</keyword>
<dbReference type="OrthoDB" id="3124786at2759"/>
<gene>
    <name evidence="1" type="ORF">P691DRAFT_769734</name>
</gene>